<dbReference type="EMBL" id="AFBQ01000035">
    <property type="protein sequence ID" value="EHY32296.1"/>
    <property type="molecule type" value="Genomic_DNA"/>
</dbReference>
<comment type="subcellular location">
    <subcellularLocation>
        <location evidence="1">Cell membrane</location>
        <topology evidence="1">Multi-pass membrane protein</topology>
    </subcellularLocation>
</comment>
<dbReference type="PANTHER" id="PTHR30213">
    <property type="entry name" value="INNER MEMBRANE PROTEIN YHJD"/>
    <property type="match status" value="1"/>
</dbReference>
<evidence type="ECO:0000256" key="1">
    <source>
        <dbReference type="ARBA" id="ARBA00004651"/>
    </source>
</evidence>
<keyword evidence="5 7" id="KW-0472">Membrane</keyword>
<feature type="transmembrane region" description="Helical" evidence="7">
    <location>
        <begin position="40"/>
        <end position="66"/>
    </location>
</feature>
<dbReference type="RefSeq" id="WP_008540720.1">
    <property type="nucleotide sequence ID" value="NZ_JH604867.1"/>
</dbReference>
<feature type="transmembrane region" description="Helical" evidence="7">
    <location>
        <begin position="250"/>
        <end position="280"/>
    </location>
</feature>
<dbReference type="Proteomes" id="UP000004956">
    <property type="component" value="Unassembled WGS sequence"/>
</dbReference>
<feature type="transmembrane region" description="Helical" evidence="7">
    <location>
        <begin position="185"/>
        <end position="206"/>
    </location>
</feature>
<keyword evidence="2" id="KW-1003">Cell membrane</keyword>
<evidence type="ECO:0000313" key="8">
    <source>
        <dbReference type="EMBL" id="EHY32296.1"/>
    </source>
</evidence>
<evidence type="ECO:0000256" key="2">
    <source>
        <dbReference type="ARBA" id="ARBA00022475"/>
    </source>
</evidence>
<evidence type="ECO:0000256" key="3">
    <source>
        <dbReference type="ARBA" id="ARBA00022692"/>
    </source>
</evidence>
<proteinExistence type="predicted"/>
<dbReference type="STRING" id="762967.HMPREF9440_00291"/>
<dbReference type="InterPro" id="IPR017039">
    <property type="entry name" value="Virul_fac_BrkB"/>
</dbReference>
<feature type="transmembrane region" description="Helical" evidence="7">
    <location>
        <begin position="147"/>
        <end position="165"/>
    </location>
</feature>
<dbReference type="Pfam" id="PF03631">
    <property type="entry name" value="Virul_fac_BrkB"/>
    <property type="match status" value="1"/>
</dbReference>
<evidence type="ECO:0000313" key="9">
    <source>
        <dbReference type="Proteomes" id="UP000004956"/>
    </source>
</evidence>
<evidence type="ECO:0000256" key="5">
    <source>
        <dbReference type="ARBA" id="ARBA00023136"/>
    </source>
</evidence>
<feature type="transmembrane region" description="Helical" evidence="7">
    <location>
        <begin position="213"/>
        <end position="230"/>
    </location>
</feature>
<keyword evidence="3 7" id="KW-0812">Transmembrane</keyword>
<dbReference type="GO" id="GO:0005886">
    <property type="term" value="C:plasma membrane"/>
    <property type="evidence" value="ECO:0007669"/>
    <property type="project" value="UniProtKB-SubCell"/>
</dbReference>
<dbReference type="AlphaFoldDB" id="H3KC40"/>
<evidence type="ECO:0000256" key="7">
    <source>
        <dbReference type="SAM" id="Phobius"/>
    </source>
</evidence>
<feature type="compositionally biased region" description="Basic and acidic residues" evidence="6">
    <location>
        <begin position="442"/>
        <end position="453"/>
    </location>
</feature>
<keyword evidence="9" id="KW-1185">Reference proteome</keyword>
<evidence type="ECO:0000256" key="6">
    <source>
        <dbReference type="SAM" id="MobiDB-lite"/>
    </source>
</evidence>
<dbReference type="OrthoDB" id="9808671at2"/>
<dbReference type="HOGENOM" id="CLU_032288_1_2_4"/>
<organism evidence="8 9">
    <name type="scientific">Sutterella parvirubra YIT 11816</name>
    <dbReference type="NCBI Taxonomy" id="762967"/>
    <lineage>
        <taxon>Bacteria</taxon>
        <taxon>Pseudomonadati</taxon>
        <taxon>Pseudomonadota</taxon>
        <taxon>Betaproteobacteria</taxon>
        <taxon>Burkholderiales</taxon>
        <taxon>Sutterellaceae</taxon>
        <taxon>Sutterella</taxon>
    </lineage>
</organism>
<reference evidence="8 9" key="1">
    <citation type="submission" date="2011-11" db="EMBL/GenBank/DDBJ databases">
        <authorList>
            <person name="Weinstock G."/>
            <person name="Sodergren E."/>
            <person name="Clifton S."/>
            <person name="Fulton L."/>
            <person name="Fulton B."/>
            <person name="Courtney L."/>
            <person name="Fronick C."/>
            <person name="Harrison M."/>
            <person name="Strong C."/>
            <person name="Farmer C."/>
            <person name="Delahaunty K."/>
            <person name="Markovic C."/>
            <person name="Hall O."/>
            <person name="Minx P."/>
            <person name="Tomlinson C."/>
            <person name="Mitreva M."/>
            <person name="Hou S."/>
            <person name="Chen J."/>
            <person name="Wollam A."/>
            <person name="Pepin K.H."/>
            <person name="Johnson M."/>
            <person name="Bhonagiri V."/>
            <person name="Zhang X."/>
            <person name="Suruliraj S."/>
            <person name="Warren W."/>
            <person name="Chinwalla A."/>
            <person name="Mardis E.R."/>
            <person name="Wilson R.K."/>
        </authorList>
    </citation>
    <scope>NUCLEOTIDE SEQUENCE [LARGE SCALE GENOMIC DNA]</scope>
    <source>
        <strain evidence="8 9">YIT 11816</strain>
    </source>
</reference>
<dbReference type="NCBIfam" id="TIGR00765">
    <property type="entry name" value="yihY_not_rbn"/>
    <property type="match status" value="1"/>
</dbReference>
<sequence>MARPPADLLTLVRRHRMIDVARALLGFAGMRMKDTQLQEVASSMTLTTLLSLIPLLAVSLAAFAAFPSFAEYRQELEAMVFNSFLPPQESETIVEYIRQFSAHASGLGIFGLAGLALTALLLIDKFFVTVNRIFKVRRMRPWSQRAVLYWAILTLAPTLIALSLTLSTHTIRLTLGHSDGSFPGWIIAIFQILLQGVGYAALYKLVPNCWVPFRHALVGGMIVAIAGSIVREGFEIYVTSGTLSTIYGAFVALPVFLLWLYLTWFLVFSGAAITATIPLLTSGRYLDSYRAGNDFLTGVALLRVLTGAKAAGLPSVPVQVLADEVDSYPEQVNRILGKLGDAGYCGELKTSRHAKGEWALLCDPEKTTLRDALCVLLIDQNNTLVQPERPSLRREAGLLFSWWRSFIFDKSIDRPLSAFLEDEEEERRERSAREAMTAMTKQAEEAKETKPAEDPVAGEPAQPDRTEAKA</sequence>
<evidence type="ECO:0000256" key="4">
    <source>
        <dbReference type="ARBA" id="ARBA00022989"/>
    </source>
</evidence>
<protein>
    <submittedName>
        <fullName evidence="8">YihY family protein</fullName>
    </submittedName>
</protein>
<feature type="region of interest" description="Disordered" evidence="6">
    <location>
        <begin position="421"/>
        <end position="470"/>
    </location>
</feature>
<accession>H3KC40</accession>
<dbReference type="PANTHER" id="PTHR30213:SF0">
    <property type="entry name" value="UPF0761 MEMBRANE PROTEIN YIHY"/>
    <property type="match status" value="1"/>
</dbReference>
<keyword evidence="4 7" id="KW-1133">Transmembrane helix</keyword>
<name>H3KC40_9BURK</name>
<dbReference type="PATRIC" id="fig|762967.3.peg.246"/>
<feature type="transmembrane region" description="Helical" evidence="7">
    <location>
        <begin position="107"/>
        <end position="127"/>
    </location>
</feature>
<comment type="caution">
    <text evidence="8">The sequence shown here is derived from an EMBL/GenBank/DDBJ whole genome shotgun (WGS) entry which is preliminary data.</text>
</comment>
<gene>
    <name evidence="8" type="ORF">HMPREF9440_00291</name>
</gene>